<proteinExistence type="predicted"/>
<dbReference type="Proteomes" id="UP000003250">
    <property type="component" value="Unassembled WGS sequence"/>
</dbReference>
<evidence type="ECO:0000256" key="1">
    <source>
        <dbReference type="SAM" id="MobiDB-lite"/>
    </source>
</evidence>
<feature type="compositionally biased region" description="Polar residues" evidence="1">
    <location>
        <begin position="1"/>
        <end position="12"/>
    </location>
</feature>
<keyword evidence="3" id="KW-1185">Reference proteome</keyword>
<name>H0I2F7_9HYPH</name>
<accession>H0I2F7</accession>
<feature type="region of interest" description="Disordered" evidence="1">
    <location>
        <begin position="1"/>
        <end position="25"/>
    </location>
</feature>
<dbReference type="InterPro" id="IPR036388">
    <property type="entry name" value="WH-like_DNA-bd_sf"/>
</dbReference>
<protein>
    <recommendedName>
        <fullName evidence="4">Segregation and condensation protein B</fullName>
    </recommendedName>
</protein>
<evidence type="ECO:0000313" key="3">
    <source>
        <dbReference type="Proteomes" id="UP000003250"/>
    </source>
</evidence>
<evidence type="ECO:0008006" key="4">
    <source>
        <dbReference type="Google" id="ProtNLM"/>
    </source>
</evidence>
<dbReference type="EMBL" id="AHAM01000300">
    <property type="protein sequence ID" value="EHK52867.1"/>
    <property type="molecule type" value="Genomic_DNA"/>
</dbReference>
<gene>
    <name evidence="2" type="ORF">MAXJ12_33294</name>
</gene>
<sequence>MRWPNINAQSSFHGIPPGRAARRRARPTYVTTKQFLLQFGFNSLRGLPDAEALEDELAFEGKAAGGRHAGGAR</sequence>
<evidence type="ECO:0000313" key="2">
    <source>
        <dbReference type="EMBL" id="EHK52867.1"/>
    </source>
</evidence>
<organism evidence="2 3">
    <name type="scientific">Mesorhizobium alhagi CCNWXJ12-2</name>
    <dbReference type="NCBI Taxonomy" id="1107882"/>
    <lineage>
        <taxon>Bacteria</taxon>
        <taxon>Pseudomonadati</taxon>
        <taxon>Pseudomonadota</taxon>
        <taxon>Alphaproteobacteria</taxon>
        <taxon>Hyphomicrobiales</taxon>
        <taxon>Phyllobacteriaceae</taxon>
        <taxon>Allomesorhizobium</taxon>
    </lineage>
</organism>
<dbReference type="AlphaFoldDB" id="H0I2F7"/>
<reference evidence="2 3" key="1">
    <citation type="journal article" date="2012" name="J. Bacteriol.">
        <title>Draft Genome Sequence of Mesorhizobium alhagi CCNWXJ12-2T, a Novel Salt-Resistant Species Isolated from the Desert of Northwestern China.</title>
        <authorList>
            <person name="Zhou M."/>
            <person name="Chen W."/>
            <person name="Chen H."/>
            <person name="Wei G."/>
        </authorList>
    </citation>
    <scope>NUCLEOTIDE SEQUENCE [LARGE SCALE GENOMIC DNA]</scope>
    <source>
        <strain evidence="2 3">CCNWXJ12-2</strain>
    </source>
</reference>
<dbReference type="PATRIC" id="fig|1107882.3.peg.6432"/>
<dbReference type="Gene3D" id="1.10.10.10">
    <property type="entry name" value="Winged helix-like DNA-binding domain superfamily/Winged helix DNA-binding domain"/>
    <property type="match status" value="1"/>
</dbReference>